<dbReference type="Proteomes" id="UP001597083">
    <property type="component" value="Unassembled WGS sequence"/>
</dbReference>
<feature type="non-terminal residue" evidence="4">
    <location>
        <position position="275"/>
    </location>
</feature>
<evidence type="ECO:0000256" key="1">
    <source>
        <dbReference type="ARBA" id="ARBA00022676"/>
    </source>
</evidence>
<dbReference type="PANTHER" id="PTHR32282:SF33">
    <property type="entry name" value="PEPTIDOGLYCAN GLYCOSYLTRANSFERASE"/>
    <property type="match status" value="1"/>
</dbReference>
<comment type="caution">
    <text evidence="4">The sequence shown here is derived from an EMBL/GenBank/DDBJ whole genome shotgun (WGS) entry which is preliminary data.</text>
</comment>
<dbReference type="Gene3D" id="3.40.710.10">
    <property type="entry name" value="DD-peptidase/beta-lactamase superfamily"/>
    <property type="match status" value="1"/>
</dbReference>
<accession>A0ABW3CKP3</accession>
<dbReference type="Pfam" id="PF00905">
    <property type="entry name" value="Transpeptidase"/>
    <property type="match status" value="1"/>
</dbReference>
<dbReference type="SUPFAM" id="SSF56601">
    <property type="entry name" value="beta-lactamase/transpeptidase-like"/>
    <property type="match status" value="1"/>
</dbReference>
<gene>
    <name evidence="4" type="ORF">ACFQ07_18815</name>
</gene>
<evidence type="ECO:0000256" key="2">
    <source>
        <dbReference type="ARBA" id="ARBA00022679"/>
    </source>
</evidence>
<keyword evidence="1" id="KW-0328">Glycosyltransferase</keyword>
<evidence type="ECO:0000313" key="5">
    <source>
        <dbReference type="Proteomes" id="UP001597083"/>
    </source>
</evidence>
<organism evidence="4 5">
    <name type="scientific">Actinomadura adrarensis</name>
    <dbReference type="NCBI Taxonomy" id="1819600"/>
    <lineage>
        <taxon>Bacteria</taxon>
        <taxon>Bacillati</taxon>
        <taxon>Actinomycetota</taxon>
        <taxon>Actinomycetes</taxon>
        <taxon>Streptosporangiales</taxon>
        <taxon>Thermomonosporaceae</taxon>
        <taxon>Actinomadura</taxon>
    </lineage>
</organism>
<dbReference type="PANTHER" id="PTHR32282">
    <property type="entry name" value="BINDING PROTEIN TRANSPEPTIDASE, PUTATIVE-RELATED"/>
    <property type="match status" value="1"/>
</dbReference>
<dbReference type="InterPro" id="IPR050396">
    <property type="entry name" value="Glycosyltr_51/Transpeptidase"/>
</dbReference>
<evidence type="ECO:0000259" key="3">
    <source>
        <dbReference type="Pfam" id="PF00905"/>
    </source>
</evidence>
<dbReference type="EMBL" id="JBHTIR010002837">
    <property type="protein sequence ID" value="MFD0854298.1"/>
    <property type="molecule type" value="Genomic_DNA"/>
</dbReference>
<keyword evidence="2" id="KW-0808">Transferase</keyword>
<feature type="domain" description="Penicillin-binding protein transpeptidase" evidence="3">
    <location>
        <begin position="101"/>
        <end position="255"/>
    </location>
</feature>
<keyword evidence="5" id="KW-1185">Reference proteome</keyword>
<proteinExistence type="predicted"/>
<dbReference type="InterPro" id="IPR012338">
    <property type="entry name" value="Beta-lactam/transpept-like"/>
</dbReference>
<dbReference type="InterPro" id="IPR001460">
    <property type="entry name" value="PCN-bd_Tpept"/>
</dbReference>
<reference evidence="5" key="1">
    <citation type="journal article" date="2019" name="Int. J. Syst. Evol. Microbiol.">
        <title>The Global Catalogue of Microorganisms (GCM) 10K type strain sequencing project: providing services to taxonomists for standard genome sequencing and annotation.</title>
        <authorList>
            <consortium name="The Broad Institute Genomics Platform"/>
            <consortium name="The Broad Institute Genome Sequencing Center for Infectious Disease"/>
            <person name="Wu L."/>
            <person name="Ma J."/>
        </authorList>
    </citation>
    <scope>NUCLEOTIDE SEQUENCE [LARGE SCALE GENOMIC DNA]</scope>
    <source>
        <strain evidence="5">JCM 31696</strain>
    </source>
</reference>
<evidence type="ECO:0000313" key="4">
    <source>
        <dbReference type="EMBL" id="MFD0854298.1"/>
    </source>
</evidence>
<name>A0ABW3CKP3_9ACTN</name>
<protein>
    <submittedName>
        <fullName evidence="4">Penicillin-binding transpeptidase domain-containing protein</fullName>
    </submittedName>
</protein>
<sequence length="275" mass="28775">MVEPGTGYVRAIGLSKRFGEGKGRTTINLPANSAHGGGNGVSAGSTFKVFTLVAALEEGIPISTNINSPETMSISGFQPCKYTGMFEGKMVKDKLLGGGSWPSVSNAGDSESGNFNLKNGTWHSVNTFYAQLQKRVGVCDAVKMAEKFGMKRANGQPLMPVPSQVLGVNDIDMVSLAAAYAGFAARGKYCAPYSVLEVVDPEGKKLETRKPDCKQVVDDDVADKVNEILQGVLTNGTATGRGIGRPAAAKTGTCENHTCAVFAGHTPNMAAATAY</sequence>